<dbReference type="OrthoDB" id="3223806at2759"/>
<feature type="compositionally biased region" description="Gly residues" evidence="5">
    <location>
        <begin position="122"/>
        <end position="133"/>
    </location>
</feature>
<feature type="compositionally biased region" description="Pro residues" evidence="5">
    <location>
        <begin position="138"/>
        <end position="159"/>
    </location>
</feature>
<proteinExistence type="inferred from homology"/>
<evidence type="ECO:0000256" key="4">
    <source>
        <dbReference type="ARBA" id="ARBA00023145"/>
    </source>
</evidence>
<dbReference type="AlphaFoldDB" id="A0A9P8TUG7"/>
<dbReference type="PANTHER" id="PTHR48104:SF30">
    <property type="entry name" value="METACASPASE-1"/>
    <property type="match status" value="1"/>
</dbReference>
<dbReference type="Pfam" id="PF00656">
    <property type="entry name" value="Peptidase_C14"/>
    <property type="match status" value="1"/>
</dbReference>
<feature type="domain" description="Peptidase C14 caspase" evidence="6">
    <location>
        <begin position="206"/>
        <end position="492"/>
    </location>
</feature>
<feature type="region of interest" description="Disordered" evidence="5">
    <location>
        <begin position="1"/>
        <end position="190"/>
    </location>
</feature>
<keyword evidence="4" id="KW-0865">Zymogen</keyword>
<evidence type="ECO:0000313" key="7">
    <source>
        <dbReference type="EMBL" id="KAH6605318.1"/>
    </source>
</evidence>
<evidence type="ECO:0000256" key="5">
    <source>
        <dbReference type="SAM" id="MobiDB-lite"/>
    </source>
</evidence>
<dbReference type="GO" id="GO:0006508">
    <property type="term" value="P:proteolysis"/>
    <property type="evidence" value="ECO:0007669"/>
    <property type="project" value="InterPro"/>
</dbReference>
<dbReference type="Gene3D" id="3.40.50.12660">
    <property type="match status" value="1"/>
</dbReference>
<dbReference type="Proteomes" id="UP000827724">
    <property type="component" value="Unassembled WGS sequence"/>
</dbReference>
<evidence type="ECO:0000256" key="3">
    <source>
        <dbReference type="ARBA" id="ARBA00022807"/>
    </source>
</evidence>
<dbReference type="InterPro" id="IPR029030">
    <property type="entry name" value="Caspase-like_dom_sf"/>
</dbReference>
<dbReference type="GO" id="GO:0006915">
    <property type="term" value="P:apoptotic process"/>
    <property type="evidence" value="ECO:0007669"/>
    <property type="project" value="UniProtKB-KW"/>
</dbReference>
<feature type="compositionally biased region" description="Gly residues" evidence="5">
    <location>
        <begin position="1"/>
        <end position="22"/>
    </location>
</feature>
<keyword evidence="3" id="KW-0645">Protease</keyword>
<keyword evidence="2" id="KW-0053">Apoptosis</keyword>
<accession>A0A9P8TUG7</accession>
<comment type="caution">
    <text evidence="7">The sequence shown here is derived from an EMBL/GenBank/DDBJ whole genome shotgun (WGS) entry which is preliminary data.</text>
</comment>
<evidence type="ECO:0000256" key="1">
    <source>
        <dbReference type="ARBA" id="ARBA00009005"/>
    </source>
</evidence>
<name>A0A9P8TUG7_9HYPO</name>
<evidence type="ECO:0000256" key="2">
    <source>
        <dbReference type="ARBA" id="ARBA00022703"/>
    </source>
</evidence>
<dbReference type="InterPro" id="IPR011600">
    <property type="entry name" value="Pept_C14_caspase"/>
</dbReference>
<keyword evidence="8" id="KW-1185">Reference proteome</keyword>
<dbReference type="InterPro" id="IPR050452">
    <property type="entry name" value="Metacaspase"/>
</dbReference>
<gene>
    <name evidence="7" type="ORF">Trco_007025</name>
</gene>
<feature type="compositionally biased region" description="Pro residues" evidence="5">
    <location>
        <begin position="27"/>
        <end position="36"/>
    </location>
</feature>
<dbReference type="PANTHER" id="PTHR48104">
    <property type="entry name" value="METACASPASE-4"/>
    <property type="match status" value="1"/>
</dbReference>
<dbReference type="EMBL" id="JAIWOZ010000005">
    <property type="protein sequence ID" value="KAH6605318.1"/>
    <property type="molecule type" value="Genomic_DNA"/>
</dbReference>
<comment type="similarity">
    <text evidence="1">Belongs to the peptidase C14B family.</text>
</comment>
<organism evidence="7 8">
    <name type="scientific">Trichoderma cornu-damae</name>
    <dbReference type="NCBI Taxonomy" id="654480"/>
    <lineage>
        <taxon>Eukaryota</taxon>
        <taxon>Fungi</taxon>
        <taxon>Dikarya</taxon>
        <taxon>Ascomycota</taxon>
        <taxon>Pezizomycotina</taxon>
        <taxon>Sordariomycetes</taxon>
        <taxon>Hypocreomycetidae</taxon>
        <taxon>Hypocreales</taxon>
        <taxon>Hypocreaceae</taxon>
        <taxon>Trichoderma</taxon>
    </lineage>
</organism>
<dbReference type="GO" id="GO:0005737">
    <property type="term" value="C:cytoplasm"/>
    <property type="evidence" value="ECO:0007669"/>
    <property type="project" value="TreeGrafter"/>
</dbReference>
<dbReference type="GO" id="GO:0004197">
    <property type="term" value="F:cysteine-type endopeptidase activity"/>
    <property type="evidence" value="ECO:0007669"/>
    <property type="project" value="InterPro"/>
</dbReference>
<keyword evidence="3" id="KW-0378">Hydrolase</keyword>
<feature type="compositionally biased region" description="Gly residues" evidence="5">
    <location>
        <begin position="37"/>
        <end position="50"/>
    </location>
</feature>
<dbReference type="SUPFAM" id="SSF52129">
    <property type="entry name" value="Caspase-like"/>
    <property type="match status" value="1"/>
</dbReference>
<evidence type="ECO:0000259" key="6">
    <source>
        <dbReference type="Pfam" id="PF00656"/>
    </source>
</evidence>
<reference evidence="7" key="1">
    <citation type="submission" date="2021-08" db="EMBL/GenBank/DDBJ databases">
        <title>Chromosome-Level Trichoderma cornu-damae using Hi-C Data.</title>
        <authorList>
            <person name="Kim C.S."/>
        </authorList>
    </citation>
    <scope>NUCLEOTIDE SEQUENCE</scope>
    <source>
        <strain evidence="7">KA19-0412C</strain>
    </source>
</reference>
<evidence type="ECO:0000313" key="8">
    <source>
        <dbReference type="Proteomes" id="UP000827724"/>
    </source>
</evidence>
<keyword evidence="3" id="KW-0788">Thiol protease</keyword>
<protein>
    <recommendedName>
        <fullName evidence="6">Peptidase C14 caspase domain-containing protein</fullName>
    </recommendedName>
</protein>
<sequence length="500" mass="52132">MSGYPGQGYHGAGHHGGGGGYGYDNNYPPPNGPPQPGYGGGGYGAPGGYGSPPPPQPGYGAPQGGYGAPAPPQGGYGGPPPQPGYGSPAPGGYGAPPPPHGGYGSHQHPPGGGYGQPPPPHGGYGQPQGGYGGHQNQYPPPGGPPPSHHPPPSHPPPPGLDAYGYPLNPPTAGHAKAGPPPPSAPQQFGHGAPAGYTFQYSNCTGRRKALLIGINYFGTKAELKGCINDVRNVSAFLIERYGYKREDMVILTDDQSDPVMRPTKANIIRAFGWLVSGAQPNDALFLHYSGHGGQTPDTDGDEDDGYDEVIYPVDFEQAGHIVDDEIHFRVVKPLQQGVRLTAIFDSCHSATVMDLPYVYSTKGVLKEPNLAKEAGQGLLGAISSYASGDMAGVASSIMGFAKQAFTGDGAYKKTVATRTSSADVIMWSGSKDDQTSADATIGTQATGAMSWAFISALKKNPRQSYVELLNSIREVLETKYTQKPQLSCSHPLDTNILFVM</sequence>